<accession>A0A1I7GQL4</accession>
<sequence length="470" mass="51648">MTEKNNIHDYHALEEKMAKECAPKENKMGTMEIRKLIITMSIPMMISMLVQALYNIVDSVFVAQISENALTAVSLAFPVQNLMISLGAGTGVGINALLSKSLGERRTDRSDAAANTGLLLTFCNFFLFLLLGIFGARWFMTTQTDNREIIAYGTTYLHYITGFSLGLFYQVTFERLLQSTGLTHLSMISQITGAVINLILDPILIFGLLGAPKLGVAGAAIATCIGQHIAACTGLTLNLKKNKEIHFSFTLILKPKARIVGRIYAVGVPSILMMSIGSVMTYLMNRILITFSTTATAVFGVYFKLQSFFFMPVFGLNNGIIPVLAYNYGARKKERIVHALKFAFMLAFSIMVVGTVIFELFPSQLLALFSASPQMTKLGNPALRIIALSFPLASIGIIGGSIFQAFSRSVNSLIVSVTRQLVVLIPVAWLLSRTGVLSNVWWAFPIAEVVSLCITIMLFRRLYRNTIAKL</sequence>
<keyword evidence="4 7" id="KW-0812">Transmembrane</keyword>
<dbReference type="RefSeq" id="WP_341439746.1">
    <property type="nucleotide sequence ID" value="NZ_FOWF01000008.1"/>
</dbReference>
<dbReference type="GO" id="GO:0005886">
    <property type="term" value="C:plasma membrane"/>
    <property type="evidence" value="ECO:0007669"/>
    <property type="project" value="UniProtKB-SubCell"/>
</dbReference>
<evidence type="ECO:0000256" key="4">
    <source>
        <dbReference type="ARBA" id="ARBA00022692"/>
    </source>
</evidence>
<dbReference type="PANTHER" id="PTHR43549">
    <property type="entry name" value="MULTIDRUG RESISTANCE PROTEIN YPNP-RELATED"/>
    <property type="match status" value="1"/>
</dbReference>
<reference evidence="8 9" key="1">
    <citation type="submission" date="2016-10" db="EMBL/GenBank/DDBJ databases">
        <authorList>
            <person name="de Groot N.N."/>
        </authorList>
    </citation>
    <scope>NUCLEOTIDE SEQUENCE [LARGE SCALE GENOMIC DNA]</scope>
    <source>
        <strain evidence="8 9">KHGC13</strain>
    </source>
</reference>
<dbReference type="PIRSF" id="PIRSF006603">
    <property type="entry name" value="DinF"/>
    <property type="match status" value="1"/>
</dbReference>
<dbReference type="PANTHER" id="PTHR43549:SF3">
    <property type="entry name" value="MULTIDRUG RESISTANCE PROTEIN YPNP-RELATED"/>
    <property type="match status" value="1"/>
</dbReference>
<evidence type="ECO:0000313" key="8">
    <source>
        <dbReference type="EMBL" id="SFU50641.1"/>
    </source>
</evidence>
<feature type="transmembrane region" description="Helical" evidence="7">
    <location>
        <begin position="77"/>
        <end position="98"/>
    </location>
</feature>
<evidence type="ECO:0000256" key="6">
    <source>
        <dbReference type="ARBA" id="ARBA00023136"/>
    </source>
</evidence>
<protein>
    <submittedName>
        <fullName evidence="8">Putative efflux protein, MATE family</fullName>
    </submittedName>
</protein>
<name>A0A1I7GQL4_9FIRM</name>
<dbReference type="AlphaFoldDB" id="A0A1I7GQL4"/>
<keyword evidence="9" id="KW-1185">Reference proteome</keyword>
<evidence type="ECO:0000256" key="2">
    <source>
        <dbReference type="ARBA" id="ARBA00022448"/>
    </source>
</evidence>
<feature type="transmembrane region" description="Helical" evidence="7">
    <location>
        <begin position="410"/>
        <end position="429"/>
    </location>
</feature>
<organism evidence="8 9">
    <name type="scientific">Eubacterium pyruvativorans</name>
    <dbReference type="NCBI Taxonomy" id="155865"/>
    <lineage>
        <taxon>Bacteria</taxon>
        <taxon>Bacillati</taxon>
        <taxon>Bacillota</taxon>
        <taxon>Clostridia</taxon>
        <taxon>Eubacteriales</taxon>
        <taxon>Eubacteriaceae</taxon>
        <taxon>Eubacterium</taxon>
    </lineage>
</organism>
<evidence type="ECO:0000256" key="1">
    <source>
        <dbReference type="ARBA" id="ARBA00004651"/>
    </source>
</evidence>
<feature type="transmembrane region" description="Helical" evidence="7">
    <location>
        <begin position="259"/>
        <end position="283"/>
    </location>
</feature>
<evidence type="ECO:0000256" key="5">
    <source>
        <dbReference type="ARBA" id="ARBA00022989"/>
    </source>
</evidence>
<evidence type="ECO:0000313" key="9">
    <source>
        <dbReference type="Proteomes" id="UP000198817"/>
    </source>
</evidence>
<dbReference type="NCBIfam" id="TIGR00797">
    <property type="entry name" value="matE"/>
    <property type="match status" value="1"/>
</dbReference>
<feature type="transmembrane region" description="Helical" evidence="7">
    <location>
        <begin position="342"/>
        <end position="361"/>
    </location>
</feature>
<keyword evidence="3" id="KW-1003">Cell membrane</keyword>
<dbReference type="Proteomes" id="UP000198817">
    <property type="component" value="Unassembled WGS sequence"/>
</dbReference>
<dbReference type="CDD" id="cd13144">
    <property type="entry name" value="MATE_like_4"/>
    <property type="match status" value="1"/>
</dbReference>
<dbReference type="STRING" id="155865.SAMN05216515_1082"/>
<comment type="subcellular location">
    <subcellularLocation>
        <location evidence="1">Cell membrane</location>
        <topology evidence="1">Multi-pass membrane protein</topology>
    </subcellularLocation>
</comment>
<dbReference type="EMBL" id="FPBT01000008">
    <property type="protein sequence ID" value="SFU50641.1"/>
    <property type="molecule type" value="Genomic_DNA"/>
</dbReference>
<dbReference type="InterPro" id="IPR002528">
    <property type="entry name" value="MATE_fam"/>
</dbReference>
<evidence type="ECO:0000256" key="7">
    <source>
        <dbReference type="SAM" id="Phobius"/>
    </source>
</evidence>
<dbReference type="InterPro" id="IPR048279">
    <property type="entry name" value="MdtK-like"/>
</dbReference>
<feature type="transmembrane region" description="Helical" evidence="7">
    <location>
        <begin position="308"/>
        <end position="330"/>
    </location>
</feature>
<feature type="transmembrane region" description="Helical" evidence="7">
    <location>
        <begin position="156"/>
        <end position="173"/>
    </location>
</feature>
<feature type="transmembrane region" description="Helical" evidence="7">
    <location>
        <begin position="185"/>
        <end position="209"/>
    </location>
</feature>
<gene>
    <name evidence="8" type="ORF">SAMN05216508_10867</name>
</gene>
<proteinExistence type="predicted"/>
<feature type="transmembrane region" description="Helical" evidence="7">
    <location>
        <begin position="215"/>
        <end position="239"/>
    </location>
</feature>
<feature type="transmembrane region" description="Helical" evidence="7">
    <location>
        <begin position="441"/>
        <end position="459"/>
    </location>
</feature>
<evidence type="ECO:0000256" key="3">
    <source>
        <dbReference type="ARBA" id="ARBA00022475"/>
    </source>
</evidence>
<keyword evidence="2" id="KW-0813">Transport</keyword>
<dbReference type="GO" id="GO:0015297">
    <property type="term" value="F:antiporter activity"/>
    <property type="evidence" value="ECO:0007669"/>
    <property type="project" value="InterPro"/>
</dbReference>
<dbReference type="Pfam" id="PF01554">
    <property type="entry name" value="MatE"/>
    <property type="match status" value="2"/>
</dbReference>
<dbReference type="InterPro" id="IPR052031">
    <property type="entry name" value="Membrane_Transporter-Flippase"/>
</dbReference>
<dbReference type="GO" id="GO:0042910">
    <property type="term" value="F:xenobiotic transmembrane transporter activity"/>
    <property type="evidence" value="ECO:0007669"/>
    <property type="project" value="InterPro"/>
</dbReference>
<feature type="transmembrane region" description="Helical" evidence="7">
    <location>
        <begin position="36"/>
        <end position="57"/>
    </location>
</feature>
<feature type="transmembrane region" description="Helical" evidence="7">
    <location>
        <begin position="381"/>
        <end position="403"/>
    </location>
</feature>
<keyword evidence="5 7" id="KW-1133">Transmembrane helix</keyword>
<feature type="transmembrane region" description="Helical" evidence="7">
    <location>
        <begin position="118"/>
        <end position="136"/>
    </location>
</feature>
<keyword evidence="6 7" id="KW-0472">Membrane</keyword>